<evidence type="ECO:0000256" key="1">
    <source>
        <dbReference type="SAM" id="MobiDB-lite"/>
    </source>
</evidence>
<feature type="compositionally biased region" description="Basic and acidic residues" evidence="1">
    <location>
        <begin position="338"/>
        <end position="349"/>
    </location>
</feature>
<feature type="region of interest" description="Disordered" evidence="1">
    <location>
        <begin position="275"/>
        <end position="301"/>
    </location>
</feature>
<dbReference type="RefSeq" id="XP_072831838.1">
    <property type="nucleotide sequence ID" value="XM_072975737.1"/>
</dbReference>
<feature type="region of interest" description="Disordered" evidence="1">
    <location>
        <begin position="323"/>
        <end position="349"/>
    </location>
</feature>
<dbReference type="Proteomes" id="UP001652581">
    <property type="component" value="Chromosome 13"/>
</dbReference>
<feature type="compositionally biased region" description="Polar residues" evidence="1">
    <location>
        <begin position="289"/>
        <end position="301"/>
    </location>
</feature>
<evidence type="ECO:0000259" key="2">
    <source>
        <dbReference type="Pfam" id="PF19188"/>
    </source>
</evidence>
<feature type="compositionally biased region" description="Polar residues" evidence="1">
    <location>
        <begin position="323"/>
        <end position="335"/>
    </location>
</feature>
<dbReference type="InterPro" id="IPR043838">
    <property type="entry name" value="AGRB_N"/>
</dbReference>
<feature type="domain" description="Adhesion G protein-coupled receptor B N-terminal" evidence="2">
    <location>
        <begin position="121"/>
        <end position="168"/>
    </location>
</feature>
<keyword evidence="3" id="KW-1185">Reference proteome</keyword>
<proteinExistence type="predicted"/>
<feature type="region of interest" description="Disordered" evidence="1">
    <location>
        <begin position="61"/>
        <end position="92"/>
    </location>
</feature>
<evidence type="ECO:0000313" key="3">
    <source>
        <dbReference type="Proteomes" id="UP001652581"/>
    </source>
</evidence>
<dbReference type="GeneID" id="140700846"/>
<gene>
    <name evidence="4" type="primary">LOC140700846</name>
</gene>
<name>A0ABM5EFA9_VICPA</name>
<reference evidence="4" key="1">
    <citation type="submission" date="2025-08" db="UniProtKB">
        <authorList>
            <consortium name="RefSeq"/>
        </authorList>
    </citation>
    <scope>IDENTIFICATION</scope>
</reference>
<sequence>MWPVALAGAAHYSHPGLGGRGARAPGFLPLLPLQEPQLPPWSPEALSSSCLRSETSDLAHTCLSSPQNPGGPPPPPGKDERPGRCPGCPVDSQSAAAAGEPAKCGLGGGRGSRGRAARPVLVPGTFFRYFLAAAGFPTSASRCSWTLCDLDPHHHVRYVKVGEATPPAAARPTSASDSWTSSCNPHAPPWAWRALTRCRGSATPRGLWASCRPASSSCRWRGSSRPRTMTQGPRAGPSHPRDYFSVEHLVMGNCNPSDMPGGPESCLTSLTRDQGRDALQKAEDEDPSLSPNNTRSFSPSKFGSVTQDLLVWASVSKESSLKRITQTWGSSSSPLLTEEQHLKMEAAGE</sequence>
<protein>
    <recommendedName>
        <fullName evidence="2">Adhesion G protein-coupled receptor B N-terminal domain-containing protein</fullName>
    </recommendedName>
</protein>
<evidence type="ECO:0000313" key="4">
    <source>
        <dbReference type="RefSeq" id="XP_072831838.1"/>
    </source>
</evidence>
<accession>A0ABM5EFA9</accession>
<dbReference type="Pfam" id="PF19188">
    <property type="entry name" value="AGRB_N"/>
    <property type="match status" value="1"/>
</dbReference>
<organism evidence="3 4">
    <name type="scientific">Vicugna pacos</name>
    <name type="common">Alpaca</name>
    <name type="synonym">Lama pacos</name>
    <dbReference type="NCBI Taxonomy" id="30538"/>
    <lineage>
        <taxon>Eukaryota</taxon>
        <taxon>Metazoa</taxon>
        <taxon>Chordata</taxon>
        <taxon>Craniata</taxon>
        <taxon>Vertebrata</taxon>
        <taxon>Euteleostomi</taxon>
        <taxon>Mammalia</taxon>
        <taxon>Eutheria</taxon>
        <taxon>Laurasiatheria</taxon>
        <taxon>Artiodactyla</taxon>
        <taxon>Tylopoda</taxon>
        <taxon>Camelidae</taxon>
        <taxon>Vicugna</taxon>
    </lineage>
</organism>
<feature type="region of interest" description="Disordered" evidence="1">
    <location>
        <begin position="221"/>
        <end position="240"/>
    </location>
</feature>